<dbReference type="SMART" id="SM00382">
    <property type="entry name" value="AAA"/>
    <property type="match status" value="1"/>
</dbReference>
<dbReference type="InterPro" id="IPR003593">
    <property type="entry name" value="AAA+_ATPase"/>
</dbReference>
<dbReference type="InterPro" id="IPR025943">
    <property type="entry name" value="Sigma_54_int_dom_ATP-bd_2"/>
</dbReference>
<dbReference type="InterPro" id="IPR029016">
    <property type="entry name" value="GAF-like_dom_sf"/>
</dbReference>
<reference evidence="6 7" key="1">
    <citation type="submission" date="2017-10" db="EMBL/GenBank/DDBJ databases">
        <title>Novel microbial diversity and functional potential in the marine mammal oral microbiome.</title>
        <authorList>
            <person name="Dudek N.K."/>
            <person name="Sun C.L."/>
            <person name="Burstein D."/>
            <person name="Kantor R.S."/>
            <person name="Aliaga Goltsman D.S."/>
            <person name="Bik E.M."/>
            <person name="Thomas B.C."/>
            <person name="Banfield J.F."/>
            <person name="Relman D.A."/>
        </authorList>
    </citation>
    <scope>NUCLEOTIDE SEQUENCE [LARGE SCALE GENOMIC DNA]</scope>
    <source>
        <strain evidence="6">DOLJORAL78_47_16</strain>
    </source>
</reference>
<dbReference type="PROSITE" id="PS00676">
    <property type="entry name" value="SIGMA54_INTERACT_2"/>
    <property type="match status" value="1"/>
</dbReference>
<keyword evidence="4" id="KW-0804">Transcription</keyword>
<keyword evidence="1" id="KW-0547">Nucleotide-binding</keyword>
<dbReference type="Gene3D" id="3.30.450.40">
    <property type="match status" value="1"/>
</dbReference>
<name>A0A2G6KK86_9BACT</name>
<dbReference type="AlphaFoldDB" id="A0A2G6KK86"/>
<comment type="caution">
    <text evidence="6">The sequence shown here is derived from an EMBL/GenBank/DDBJ whole genome shotgun (WGS) entry which is preliminary data.</text>
</comment>
<dbReference type="Pfam" id="PF00158">
    <property type="entry name" value="Sigma54_activat"/>
    <property type="match status" value="1"/>
</dbReference>
<evidence type="ECO:0000313" key="7">
    <source>
        <dbReference type="Proteomes" id="UP000230821"/>
    </source>
</evidence>
<dbReference type="InterPro" id="IPR009057">
    <property type="entry name" value="Homeodomain-like_sf"/>
</dbReference>
<dbReference type="PANTHER" id="PTHR32071:SF57">
    <property type="entry name" value="C4-DICARBOXYLATE TRANSPORT TRANSCRIPTIONAL REGULATORY PROTEIN DCTD"/>
    <property type="match status" value="1"/>
</dbReference>
<dbReference type="EMBL" id="PDSK01000033">
    <property type="protein sequence ID" value="PIE35790.1"/>
    <property type="molecule type" value="Genomic_DNA"/>
</dbReference>
<dbReference type="InterPro" id="IPR002197">
    <property type="entry name" value="HTH_Fis"/>
</dbReference>
<dbReference type="GO" id="GO:0005524">
    <property type="term" value="F:ATP binding"/>
    <property type="evidence" value="ECO:0007669"/>
    <property type="project" value="UniProtKB-KW"/>
</dbReference>
<keyword evidence="3" id="KW-0805">Transcription regulation</keyword>
<dbReference type="GO" id="GO:0043565">
    <property type="term" value="F:sequence-specific DNA binding"/>
    <property type="evidence" value="ECO:0007669"/>
    <property type="project" value="InterPro"/>
</dbReference>
<evidence type="ECO:0000256" key="3">
    <source>
        <dbReference type="ARBA" id="ARBA00023015"/>
    </source>
</evidence>
<accession>A0A2G6KK86</accession>
<dbReference type="GO" id="GO:0006355">
    <property type="term" value="P:regulation of DNA-templated transcription"/>
    <property type="evidence" value="ECO:0007669"/>
    <property type="project" value="InterPro"/>
</dbReference>
<dbReference type="CDD" id="cd00009">
    <property type="entry name" value="AAA"/>
    <property type="match status" value="1"/>
</dbReference>
<evidence type="ECO:0000256" key="1">
    <source>
        <dbReference type="ARBA" id="ARBA00022741"/>
    </source>
</evidence>
<feature type="domain" description="Sigma-54 factor interaction" evidence="5">
    <location>
        <begin position="85"/>
        <end position="314"/>
    </location>
</feature>
<dbReference type="PRINTS" id="PR01590">
    <property type="entry name" value="HTHFIS"/>
</dbReference>
<sequence>MTQKHISFICVPIKLGTEVLGAVSVDQSFSNGSDYSEDVRFLSIITAMLAQSVKLRNILEDEEHLLTENIILRDELKEKYNIHNMIGNSGAMQLVYENIIQVAHSNATVLIRGESGTGKELVAHAIHYNSLRSQKPFVKINCGAIPENLIESELFGYEKGAFTGATDRKKGKFELADGGTIFLDEIGELPLNLQVRILRVLQEKEFERVGGVKTIKINVRIIAATNRNLEDEIKINRFREDLYYRLNVFPIYIPPLRERKTDVLLLAEHFLQKYAQENNKDITRLSTLAIDLLNSYHWPGNVREIQNCMERAVLVCDSDTIQSTHLPPTLQRADTMNALENLSLAHQVEHFEKELIIDSLKKARGIKSKAAKYLSTTERILGYKMRQYHIDYKTFRR</sequence>
<dbReference type="SUPFAM" id="SSF55781">
    <property type="entry name" value="GAF domain-like"/>
    <property type="match status" value="1"/>
</dbReference>
<evidence type="ECO:0000313" key="6">
    <source>
        <dbReference type="EMBL" id="PIE35790.1"/>
    </source>
</evidence>
<dbReference type="Proteomes" id="UP000230821">
    <property type="component" value="Unassembled WGS sequence"/>
</dbReference>
<evidence type="ECO:0000259" key="5">
    <source>
        <dbReference type="PROSITE" id="PS50045"/>
    </source>
</evidence>
<dbReference type="InterPro" id="IPR025662">
    <property type="entry name" value="Sigma_54_int_dom_ATP-bd_1"/>
</dbReference>
<gene>
    <name evidence="6" type="ORF">CSA56_02755</name>
</gene>
<organism evidence="6 7">
    <name type="scientific">candidate division KSB3 bacterium</name>
    <dbReference type="NCBI Taxonomy" id="2044937"/>
    <lineage>
        <taxon>Bacteria</taxon>
        <taxon>candidate division KSB3</taxon>
    </lineage>
</organism>
<protein>
    <submittedName>
        <fullName evidence="6">Sigma-54-dependent Fis family transcriptional regulator</fullName>
    </submittedName>
</protein>
<dbReference type="Gene3D" id="1.10.10.60">
    <property type="entry name" value="Homeodomain-like"/>
    <property type="match status" value="1"/>
</dbReference>
<dbReference type="FunFam" id="3.40.50.300:FF:000006">
    <property type="entry name" value="DNA-binding transcriptional regulator NtrC"/>
    <property type="match status" value="1"/>
</dbReference>
<dbReference type="SUPFAM" id="SSF46689">
    <property type="entry name" value="Homeodomain-like"/>
    <property type="match status" value="1"/>
</dbReference>
<evidence type="ECO:0000256" key="2">
    <source>
        <dbReference type="ARBA" id="ARBA00022840"/>
    </source>
</evidence>
<dbReference type="PROSITE" id="PS50045">
    <property type="entry name" value="SIGMA54_INTERACT_4"/>
    <property type="match status" value="1"/>
</dbReference>
<proteinExistence type="predicted"/>
<dbReference type="InterPro" id="IPR002078">
    <property type="entry name" value="Sigma_54_int"/>
</dbReference>
<dbReference type="Gene3D" id="1.10.8.60">
    <property type="match status" value="1"/>
</dbReference>
<evidence type="ECO:0000256" key="4">
    <source>
        <dbReference type="ARBA" id="ARBA00023163"/>
    </source>
</evidence>
<dbReference type="Pfam" id="PF25601">
    <property type="entry name" value="AAA_lid_14"/>
    <property type="match status" value="1"/>
</dbReference>
<keyword evidence="2" id="KW-0067">ATP-binding</keyword>
<dbReference type="InterPro" id="IPR058031">
    <property type="entry name" value="AAA_lid_NorR"/>
</dbReference>
<dbReference type="SUPFAM" id="SSF52540">
    <property type="entry name" value="P-loop containing nucleoside triphosphate hydrolases"/>
    <property type="match status" value="1"/>
</dbReference>
<dbReference type="PROSITE" id="PS00675">
    <property type="entry name" value="SIGMA54_INTERACT_1"/>
    <property type="match status" value="1"/>
</dbReference>
<dbReference type="Pfam" id="PF02954">
    <property type="entry name" value="HTH_8"/>
    <property type="match status" value="1"/>
</dbReference>
<dbReference type="Gene3D" id="3.40.50.300">
    <property type="entry name" value="P-loop containing nucleotide triphosphate hydrolases"/>
    <property type="match status" value="1"/>
</dbReference>
<dbReference type="PANTHER" id="PTHR32071">
    <property type="entry name" value="TRANSCRIPTIONAL REGULATORY PROTEIN"/>
    <property type="match status" value="1"/>
</dbReference>
<dbReference type="InterPro" id="IPR027417">
    <property type="entry name" value="P-loop_NTPase"/>
</dbReference>